<protein>
    <recommendedName>
        <fullName evidence="4">Four helix bundle sensory module for signal transduction</fullName>
    </recommendedName>
</protein>
<evidence type="ECO:0008006" key="4">
    <source>
        <dbReference type="Google" id="ProtNLM"/>
    </source>
</evidence>
<proteinExistence type="predicted"/>
<reference evidence="2 3" key="1">
    <citation type="submission" date="2021-06" db="EMBL/GenBank/DDBJ databases">
        <title>Gemonas diversity in paddy soil.</title>
        <authorList>
            <person name="Liu G."/>
        </authorList>
    </citation>
    <scope>NUCLEOTIDE SEQUENCE [LARGE SCALE GENOMIC DNA]</scope>
    <source>
        <strain evidence="2 3">RG2</strain>
    </source>
</reference>
<keyword evidence="1" id="KW-0472">Membrane</keyword>
<evidence type="ECO:0000313" key="2">
    <source>
        <dbReference type="EMBL" id="QXE92799.1"/>
    </source>
</evidence>
<feature type="transmembrane region" description="Helical" evidence="1">
    <location>
        <begin position="180"/>
        <end position="197"/>
    </location>
</feature>
<sequence length="203" mass="23220">MPDIITDFIAKNPTALTALGAISAALLTGAFSFIFMIISKENETSKFRQAWIDELRRELSTFISATETLANITYNYNKENAKRRLSERKGFHKFTAENADLLSKLLSNYRSIVLRLNNSDHGELEIKLAAVYKEFRKHPVDPRALRRLNEEVTALSRSLLKSEWTRVKEGEPAFYWTKRILVFMTSCAVITGIYLILQIKLVG</sequence>
<dbReference type="RefSeq" id="WP_217289344.1">
    <property type="nucleotide sequence ID" value="NZ_CP077683.1"/>
</dbReference>
<gene>
    <name evidence="2" type="ORF">KP001_09885</name>
</gene>
<keyword evidence="1" id="KW-0812">Transmembrane</keyword>
<keyword evidence="1" id="KW-1133">Transmembrane helix</keyword>
<name>A0ABX8LR88_9BACT</name>
<organism evidence="2 3">
    <name type="scientific">Geomonas subterranea</name>
    <dbReference type="NCBI Taxonomy" id="2847989"/>
    <lineage>
        <taxon>Bacteria</taxon>
        <taxon>Pseudomonadati</taxon>
        <taxon>Thermodesulfobacteriota</taxon>
        <taxon>Desulfuromonadia</taxon>
        <taxon>Geobacterales</taxon>
        <taxon>Geobacteraceae</taxon>
        <taxon>Geomonas</taxon>
    </lineage>
</organism>
<dbReference type="Proteomes" id="UP000683559">
    <property type="component" value="Chromosome"/>
</dbReference>
<evidence type="ECO:0000313" key="3">
    <source>
        <dbReference type="Proteomes" id="UP000683559"/>
    </source>
</evidence>
<dbReference type="EMBL" id="CP077683">
    <property type="protein sequence ID" value="QXE92799.1"/>
    <property type="molecule type" value="Genomic_DNA"/>
</dbReference>
<feature type="transmembrane region" description="Helical" evidence="1">
    <location>
        <begin position="15"/>
        <end position="38"/>
    </location>
</feature>
<accession>A0ABX8LR88</accession>
<keyword evidence="3" id="KW-1185">Reference proteome</keyword>
<evidence type="ECO:0000256" key="1">
    <source>
        <dbReference type="SAM" id="Phobius"/>
    </source>
</evidence>